<reference evidence="3" key="1">
    <citation type="submission" date="2022-11" db="UniProtKB">
        <authorList>
            <consortium name="WormBaseParasite"/>
        </authorList>
    </citation>
    <scope>IDENTIFICATION</scope>
</reference>
<dbReference type="AlphaFoldDB" id="A0A914VT15"/>
<evidence type="ECO:0000313" key="3">
    <source>
        <dbReference type="WBParaSite" id="PSAMB.scaffold2496size22897.g17999.t1"/>
    </source>
</evidence>
<name>A0A914VT15_9BILA</name>
<accession>A0A914VT15</accession>
<sequence length="181" mass="20334">MEQREAHEVVMHIHQNGASDQWRYNVPTANEVAVIFVGCDGCVPDNRDIAVHPHGQALTRISPLSPNCNPMVYPLLFPAGKPGWTLGLLHHEEHRTHIRQQVTCLQFYSYHLAVHTGAFSPIHASGRLMQQYVVDSYVHMEVQCMAFLQQNQDKLRVDLYQGLLDHVAALGDVHGVQIGTV</sequence>
<dbReference type="Pfam" id="PF14214">
    <property type="entry name" value="Helitron_like_N"/>
    <property type="match status" value="1"/>
</dbReference>
<evidence type="ECO:0000259" key="1">
    <source>
        <dbReference type="Pfam" id="PF14214"/>
    </source>
</evidence>
<keyword evidence="2" id="KW-1185">Reference proteome</keyword>
<feature type="domain" description="Helitron helicase-like" evidence="1">
    <location>
        <begin position="107"/>
        <end position="169"/>
    </location>
</feature>
<dbReference type="InterPro" id="IPR025476">
    <property type="entry name" value="Helitron_helicase-like"/>
</dbReference>
<evidence type="ECO:0000313" key="2">
    <source>
        <dbReference type="Proteomes" id="UP000887566"/>
    </source>
</evidence>
<proteinExistence type="predicted"/>
<protein>
    <submittedName>
        <fullName evidence="3">Helitron helicase-like domain-containing protein</fullName>
    </submittedName>
</protein>
<dbReference type="Proteomes" id="UP000887566">
    <property type="component" value="Unplaced"/>
</dbReference>
<organism evidence="2 3">
    <name type="scientific">Plectus sambesii</name>
    <dbReference type="NCBI Taxonomy" id="2011161"/>
    <lineage>
        <taxon>Eukaryota</taxon>
        <taxon>Metazoa</taxon>
        <taxon>Ecdysozoa</taxon>
        <taxon>Nematoda</taxon>
        <taxon>Chromadorea</taxon>
        <taxon>Plectida</taxon>
        <taxon>Plectina</taxon>
        <taxon>Plectoidea</taxon>
        <taxon>Plectidae</taxon>
        <taxon>Plectus</taxon>
    </lineage>
</organism>
<dbReference type="PANTHER" id="PTHR45786">
    <property type="entry name" value="DNA BINDING PROTEIN-LIKE"/>
    <property type="match status" value="1"/>
</dbReference>
<dbReference type="WBParaSite" id="PSAMB.scaffold2496size22897.g17999.t1">
    <property type="protein sequence ID" value="PSAMB.scaffold2496size22897.g17999.t1"/>
    <property type="gene ID" value="PSAMB.scaffold2496size22897.g17999"/>
</dbReference>
<dbReference type="PANTHER" id="PTHR45786:SF74">
    <property type="entry name" value="ATP-DEPENDENT DNA HELICASE"/>
    <property type="match status" value="1"/>
</dbReference>